<evidence type="ECO:0000256" key="1">
    <source>
        <dbReference type="SAM" id="MobiDB-lite"/>
    </source>
</evidence>
<keyword evidence="3" id="KW-1185">Reference proteome</keyword>
<feature type="compositionally biased region" description="Basic and acidic residues" evidence="1">
    <location>
        <begin position="19"/>
        <end position="38"/>
    </location>
</feature>
<feature type="compositionally biased region" description="Polar residues" evidence="1">
    <location>
        <begin position="39"/>
        <end position="49"/>
    </location>
</feature>
<evidence type="ECO:0000313" key="2">
    <source>
        <dbReference type="EMBL" id="OHV21231.1"/>
    </source>
</evidence>
<dbReference type="EMBL" id="MAXA01000257">
    <property type="protein sequence ID" value="OHV21231.1"/>
    <property type="molecule type" value="Genomic_DNA"/>
</dbReference>
<comment type="caution">
    <text evidence="2">The sequence shown here is derived from an EMBL/GenBank/DDBJ whole genome shotgun (WGS) entry which is preliminary data.</text>
</comment>
<name>A0A1S1PJ01_9ACTN</name>
<feature type="compositionally biased region" description="Basic and acidic residues" evidence="1">
    <location>
        <begin position="56"/>
        <end position="73"/>
    </location>
</feature>
<proteinExistence type="predicted"/>
<evidence type="ECO:0008006" key="4">
    <source>
        <dbReference type="Google" id="ProtNLM"/>
    </source>
</evidence>
<accession>A0A1S1PJ01</accession>
<reference evidence="3" key="1">
    <citation type="submission" date="2016-07" db="EMBL/GenBank/DDBJ databases">
        <title>Frankia sp. NRRL B-16219 Genome sequencing.</title>
        <authorList>
            <person name="Ghodhbane-Gtari F."/>
            <person name="Swanson E."/>
            <person name="Gueddou A."/>
            <person name="Louati M."/>
            <person name="Nouioui I."/>
            <person name="Hezbri K."/>
            <person name="Abebe-Akele F."/>
            <person name="Simpson S."/>
            <person name="Morris K."/>
            <person name="Thomas K."/>
            <person name="Gtari M."/>
            <person name="Tisa L.S."/>
        </authorList>
    </citation>
    <scope>NUCLEOTIDE SEQUENCE [LARGE SCALE GENOMIC DNA]</scope>
    <source>
        <strain evidence="3">NRRL B-16219</strain>
    </source>
</reference>
<feature type="compositionally biased region" description="Gly residues" evidence="1">
    <location>
        <begin position="76"/>
        <end position="99"/>
    </location>
</feature>
<sequence length="110" mass="11277">MANFSSKVQEMLHSPKARQMVDKARAAANKPENRDKIRQLSSKLTSRGRSGQGTGHDARVGPDNMHSDVHRSDFGGQSGAGPSGPGTTGAGGPGAGAGSGSRDSSGYDRI</sequence>
<gene>
    <name evidence="2" type="ORF">BBK14_07330</name>
</gene>
<organism evidence="2 3">
    <name type="scientific">Parafrankia soli</name>
    <dbReference type="NCBI Taxonomy" id="2599596"/>
    <lineage>
        <taxon>Bacteria</taxon>
        <taxon>Bacillati</taxon>
        <taxon>Actinomycetota</taxon>
        <taxon>Actinomycetes</taxon>
        <taxon>Frankiales</taxon>
        <taxon>Frankiaceae</taxon>
        <taxon>Parafrankia</taxon>
    </lineage>
</organism>
<evidence type="ECO:0000313" key="3">
    <source>
        <dbReference type="Proteomes" id="UP000179769"/>
    </source>
</evidence>
<protein>
    <recommendedName>
        <fullName evidence="4">Antitoxin</fullName>
    </recommendedName>
</protein>
<dbReference type="AlphaFoldDB" id="A0A1S1PJ01"/>
<feature type="region of interest" description="Disordered" evidence="1">
    <location>
        <begin position="1"/>
        <end position="110"/>
    </location>
</feature>
<dbReference type="Proteomes" id="UP000179769">
    <property type="component" value="Unassembled WGS sequence"/>
</dbReference>
<dbReference type="OrthoDB" id="3218433at2"/>